<dbReference type="AlphaFoldDB" id="A0A2K8T044"/>
<evidence type="ECO:0000259" key="2">
    <source>
        <dbReference type="Pfam" id="PF00582"/>
    </source>
</evidence>
<dbReference type="SUPFAM" id="SSF52402">
    <property type="entry name" value="Adenine nucleotide alpha hydrolases-like"/>
    <property type="match status" value="1"/>
</dbReference>
<gene>
    <name evidence="3" type="ORF">COO91_07089</name>
</gene>
<name>A0A2K8T044_9NOSO</name>
<organism evidence="3 4">
    <name type="scientific">Nostoc flagelliforme CCNUN1</name>
    <dbReference type="NCBI Taxonomy" id="2038116"/>
    <lineage>
        <taxon>Bacteria</taxon>
        <taxon>Bacillati</taxon>
        <taxon>Cyanobacteriota</taxon>
        <taxon>Cyanophyceae</taxon>
        <taxon>Nostocales</taxon>
        <taxon>Nostocaceae</taxon>
        <taxon>Nostoc</taxon>
    </lineage>
</organism>
<dbReference type="InterPro" id="IPR006016">
    <property type="entry name" value="UspA"/>
</dbReference>
<evidence type="ECO:0000313" key="3">
    <source>
        <dbReference type="EMBL" id="AUB41051.1"/>
    </source>
</evidence>
<feature type="domain" description="UspA" evidence="2">
    <location>
        <begin position="5"/>
        <end position="143"/>
    </location>
</feature>
<comment type="similarity">
    <text evidence="1">Belongs to the universal stress protein A family.</text>
</comment>
<accession>A0A2K8T044</accession>
<dbReference type="KEGG" id="nfl:COO91_07089"/>
<sequence>MTEIFKTVLFPIDQSRETREAADVVTNVVKKYSSRLVLLSVVEELPPDAPPPDAPNADPMVSPEVVAKLLENAQSLFSGQGIQSETLERRGKPAFTICDVADEIGADLIIMGCRGLGLTEEGADDSVTTRVINLSPCPVLIVP</sequence>
<proteinExistence type="inferred from homology"/>
<reference evidence="3 4" key="1">
    <citation type="submission" date="2017-11" db="EMBL/GenBank/DDBJ databases">
        <title>Complete genome of a free-living desiccation-tolerant cyanobacterium and its photosynthetic adaptation to extreme terrestrial habitat.</title>
        <authorList>
            <person name="Shang J."/>
        </authorList>
    </citation>
    <scope>NUCLEOTIDE SEQUENCE [LARGE SCALE GENOMIC DNA]</scope>
    <source>
        <strain evidence="3 4">CCNUN1</strain>
    </source>
</reference>
<dbReference type="Pfam" id="PF00582">
    <property type="entry name" value="Usp"/>
    <property type="match status" value="1"/>
</dbReference>
<dbReference type="EMBL" id="CP024785">
    <property type="protein sequence ID" value="AUB41051.1"/>
    <property type="molecule type" value="Genomic_DNA"/>
</dbReference>
<dbReference type="InterPro" id="IPR014729">
    <property type="entry name" value="Rossmann-like_a/b/a_fold"/>
</dbReference>
<dbReference type="InterPro" id="IPR006015">
    <property type="entry name" value="Universal_stress_UspA"/>
</dbReference>
<dbReference type="PANTHER" id="PTHR46268">
    <property type="entry name" value="STRESS RESPONSE PROTEIN NHAX"/>
    <property type="match status" value="1"/>
</dbReference>
<dbReference type="PRINTS" id="PR01438">
    <property type="entry name" value="UNVRSLSTRESS"/>
</dbReference>
<evidence type="ECO:0000313" key="4">
    <source>
        <dbReference type="Proteomes" id="UP000232003"/>
    </source>
</evidence>
<dbReference type="CDD" id="cd00293">
    <property type="entry name" value="USP-like"/>
    <property type="match status" value="1"/>
</dbReference>
<dbReference type="Proteomes" id="UP000232003">
    <property type="component" value="Chromosome"/>
</dbReference>
<keyword evidence="4" id="KW-1185">Reference proteome</keyword>
<dbReference type="Gene3D" id="3.40.50.620">
    <property type="entry name" value="HUPs"/>
    <property type="match status" value="1"/>
</dbReference>
<protein>
    <submittedName>
        <fullName evidence="3">Nucleotide-binding universal stress protein, UspA family</fullName>
    </submittedName>
</protein>
<dbReference type="PANTHER" id="PTHR46268:SF6">
    <property type="entry name" value="UNIVERSAL STRESS PROTEIN UP12"/>
    <property type="match status" value="1"/>
</dbReference>
<evidence type="ECO:0000256" key="1">
    <source>
        <dbReference type="ARBA" id="ARBA00008791"/>
    </source>
</evidence>